<protein>
    <recommendedName>
        <fullName evidence="9">Major facilitator superfamily (MFS) profile domain-containing protein</fullName>
    </recommendedName>
</protein>
<feature type="region of interest" description="Disordered" evidence="7">
    <location>
        <begin position="264"/>
        <end position="285"/>
    </location>
</feature>
<dbReference type="PANTHER" id="PTHR48022:SF64">
    <property type="entry name" value="MAJOR FACILITATOR SUPERFAMILY (MFS) PROFILE DOMAIN-CONTAINING PROTEIN"/>
    <property type="match status" value="1"/>
</dbReference>
<evidence type="ECO:0000259" key="9">
    <source>
        <dbReference type="PROSITE" id="PS50850"/>
    </source>
</evidence>
<evidence type="ECO:0000256" key="6">
    <source>
        <dbReference type="ARBA" id="ARBA00023136"/>
    </source>
</evidence>
<keyword evidence="3" id="KW-0813">Transport</keyword>
<gene>
    <name evidence="10" type="ORF">E4U43_008257</name>
</gene>
<feature type="transmembrane region" description="Helical" evidence="8">
    <location>
        <begin position="470"/>
        <end position="489"/>
    </location>
</feature>
<sequence>MAPAAAHTTDGIVPPIDLDAIPPFWKRRNGILLYFLLTSSLFTSAALGIDGSMTNGMQVLPSWQDRFGHPTGSKLGFFGASNSIGGVIPFLTLGWMGDRYGRRVPTGVGSLVIMVGVLIELSASSLNMYIGGKMVLGFGSGLVQMTAAVLVTELSHPKERVRVTTFYNTSIALGYVIGAWTTYGCFRIPNQWSWRLPTLVQMVPSAYQLVLIFFSPESPRWLVARGRDDEAREVLVKFHGEGDVHSPLVAFEYAEIEQAIARQAASAEDGGEGEEEEEAGRRDEEEKNMTWRRLFSSAANLKRIGLCFATAVFSQSSGNLLVSNYLTQILKDTGVRDTKDITLVNAMVTLWQYIVALAVTAVIDKFKRRTFFLVGSGGVALTFFAWTIAAQQYLERNSLAAGRVVLACIFVFQAFYTMAWTNLVVTYPLEVVTYQMRAKAWVFVLLTIQLAAIFGSYVNPVALEKFGWKLYVYYCVWVTCIFVVVYFFFVETAGPTLEELTYLFDGQDAKMRMIEASRILGDPAVHDVQEVRLKSM</sequence>
<dbReference type="Pfam" id="PF00083">
    <property type="entry name" value="Sugar_tr"/>
    <property type="match status" value="1"/>
</dbReference>
<name>A0A9P7T0V1_9HYPO</name>
<evidence type="ECO:0000256" key="8">
    <source>
        <dbReference type="SAM" id="Phobius"/>
    </source>
</evidence>
<keyword evidence="4 8" id="KW-0812">Transmembrane</keyword>
<evidence type="ECO:0000313" key="10">
    <source>
        <dbReference type="EMBL" id="KAG6011527.1"/>
    </source>
</evidence>
<evidence type="ECO:0000256" key="7">
    <source>
        <dbReference type="SAM" id="MobiDB-lite"/>
    </source>
</evidence>
<feature type="transmembrane region" description="Helical" evidence="8">
    <location>
        <begin position="400"/>
        <end position="420"/>
    </location>
</feature>
<reference evidence="10" key="1">
    <citation type="journal article" date="2020" name="bioRxiv">
        <title>Whole genome comparisons of ergot fungi reveals the divergence and evolution of species within the genus Claviceps are the result of varying mechanisms driving genome evolution and host range expansion.</title>
        <authorList>
            <person name="Wyka S.A."/>
            <person name="Mondo S.J."/>
            <person name="Liu M."/>
            <person name="Dettman J."/>
            <person name="Nalam V."/>
            <person name="Broders K.D."/>
        </authorList>
    </citation>
    <scope>NUCLEOTIDE SEQUENCE</scope>
    <source>
        <strain evidence="10">CCC 602</strain>
    </source>
</reference>
<dbReference type="EMBL" id="SRPW01000865">
    <property type="protein sequence ID" value="KAG6011527.1"/>
    <property type="molecule type" value="Genomic_DNA"/>
</dbReference>
<keyword evidence="5 8" id="KW-1133">Transmembrane helix</keyword>
<dbReference type="GO" id="GO:0016020">
    <property type="term" value="C:membrane"/>
    <property type="evidence" value="ECO:0007669"/>
    <property type="project" value="UniProtKB-SubCell"/>
</dbReference>
<comment type="caution">
    <text evidence="10">The sequence shown here is derived from an EMBL/GenBank/DDBJ whole genome shotgun (WGS) entry which is preliminary data.</text>
</comment>
<proteinExistence type="inferred from homology"/>
<dbReference type="PANTHER" id="PTHR48022">
    <property type="entry name" value="PLASTIDIC GLUCOSE TRANSPORTER 4"/>
    <property type="match status" value="1"/>
</dbReference>
<dbReference type="InterPro" id="IPR005829">
    <property type="entry name" value="Sugar_transporter_CS"/>
</dbReference>
<accession>A0A9P7T0V1</accession>
<feature type="transmembrane region" description="Helical" evidence="8">
    <location>
        <begin position="440"/>
        <end position="458"/>
    </location>
</feature>
<feature type="domain" description="Major facilitator superfamily (MFS) profile" evidence="9">
    <location>
        <begin position="36"/>
        <end position="493"/>
    </location>
</feature>
<dbReference type="InterPro" id="IPR005828">
    <property type="entry name" value="MFS_sugar_transport-like"/>
</dbReference>
<organism evidence="10 11">
    <name type="scientific">Claviceps pusilla</name>
    <dbReference type="NCBI Taxonomy" id="123648"/>
    <lineage>
        <taxon>Eukaryota</taxon>
        <taxon>Fungi</taxon>
        <taxon>Dikarya</taxon>
        <taxon>Ascomycota</taxon>
        <taxon>Pezizomycotina</taxon>
        <taxon>Sordariomycetes</taxon>
        <taxon>Hypocreomycetidae</taxon>
        <taxon>Hypocreales</taxon>
        <taxon>Clavicipitaceae</taxon>
        <taxon>Claviceps</taxon>
    </lineage>
</organism>
<dbReference type="AlphaFoldDB" id="A0A9P7T0V1"/>
<dbReference type="SUPFAM" id="SSF103473">
    <property type="entry name" value="MFS general substrate transporter"/>
    <property type="match status" value="1"/>
</dbReference>
<evidence type="ECO:0000256" key="2">
    <source>
        <dbReference type="ARBA" id="ARBA00010992"/>
    </source>
</evidence>
<keyword evidence="11" id="KW-1185">Reference proteome</keyword>
<comment type="similarity">
    <text evidence="2">Belongs to the major facilitator superfamily. Sugar transporter (TC 2.A.1.1) family.</text>
</comment>
<dbReference type="FunFam" id="1.20.1250.20:FF:000134">
    <property type="entry name" value="MFS sugar transporter protein"/>
    <property type="match status" value="1"/>
</dbReference>
<dbReference type="InterPro" id="IPR020846">
    <property type="entry name" value="MFS_dom"/>
</dbReference>
<dbReference type="InterPro" id="IPR036259">
    <property type="entry name" value="MFS_trans_sf"/>
</dbReference>
<feature type="transmembrane region" description="Helical" evidence="8">
    <location>
        <begin position="369"/>
        <end position="388"/>
    </location>
</feature>
<dbReference type="Gene3D" id="1.20.1250.20">
    <property type="entry name" value="MFS general substrate transporter like domains"/>
    <property type="match status" value="1"/>
</dbReference>
<keyword evidence="6 8" id="KW-0472">Membrane</keyword>
<dbReference type="PROSITE" id="PS00217">
    <property type="entry name" value="SUGAR_TRANSPORT_2"/>
    <property type="match status" value="1"/>
</dbReference>
<dbReference type="InterPro" id="IPR050360">
    <property type="entry name" value="MFS_Sugar_Transporters"/>
</dbReference>
<dbReference type="PROSITE" id="PS50850">
    <property type="entry name" value="MFS"/>
    <property type="match status" value="1"/>
</dbReference>
<dbReference type="Proteomes" id="UP000748025">
    <property type="component" value="Unassembled WGS sequence"/>
</dbReference>
<evidence type="ECO:0000256" key="4">
    <source>
        <dbReference type="ARBA" id="ARBA00022692"/>
    </source>
</evidence>
<comment type="subcellular location">
    <subcellularLocation>
        <location evidence="1">Membrane</location>
        <topology evidence="1">Multi-pass membrane protein</topology>
    </subcellularLocation>
</comment>
<feature type="transmembrane region" description="Helical" evidence="8">
    <location>
        <begin position="31"/>
        <end position="49"/>
    </location>
</feature>
<feature type="transmembrane region" description="Helical" evidence="8">
    <location>
        <begin position="166"/>
        <end position="184"/>
    </location>
</feature>
<feature type="transmembrane region" description="Helical" evidence="8">
    <location>
        <begin position="341"/>
        <end position="363"/>
    </location>
</feature>
<evidence type="ECO:0000256" key="5">
    <source>
        <dbReference type="ARBA" id="ARBA00022989"/>
    </source>
</evidence>
<evidence type="ECO:0000256" key="1">
    <source>
        <dbReference type="ARBA" id="ARBA00004141"/>
    </source>
</evidence>
<evidence type="ECO:0000256" key="3">
    <source>
        <dbReference type="ARBA" id="ARBA00022448"/>
    </source>
</evidence>
<feature type="transmembrane region" description="Helical" evidence="8">
    <location>
        <begin position="75"/>
        <end position="96"/>
    </location>
</feature>
<evidence type="ECO:0000313" key="11">
    <source>
        <dbReference type="Proteomes" id="UP000748025"/>
    </source>
</evidence>
<dbReference type="OrthoDB" id="6133115at2759"/>
<feature type="compositionally biased region" description="Acidic residues" evidence="7">
    <location>
        <begin position="269"/>
        <end position="278"/>
    </location>
</feature>
<dbReference type="GO" id="GO:0005351">
    <property type="term" value="F:carbohydrate:proton symporter activity"/>
    <property type="evidence" value="ECO:0007669"/>
    <property type="project" value="TreeGrafter"/>
</dbReference>
<feature type="transmembrane region" description="Helical" evidence="8">
    <location>
        <begin position="108"/>
        <end position="130"/>
    </location>
</feature>